<protein>
    <recommendedName>
        <fullName evidence="4">Peptidase inhibitor family I36</fullName>
    </recommendedName>
</protein>
<keyword evidence="1" id="KW-0732">Signal</keyword>
<dbReference type="GeneID" id="93734347"/>
<feature type="chain" id="PRO_5003076442" description="Peptidase inhibitor family I36" evidence="1">
    <location>
        <begin position="26"/>
        <end position="126"/>
    </location>
</feature>
<evidence type="ECO:0000256" key="1">
    <source>
        <dbReference type="SAM" id="SignalP"/>
    </source>
</evidence>
<evidence type="ECO:0008006" key="4">
    <source>
        <dbReference type="Google" id="ProtNLM"/>
    </source>
</evidence>
<reference evidence="2 3" key="1">
    <citation type="journal article" date="2010" name="Genome Biol. Evol.">
        <title>The sequence of a 1.8-mb bacterial linear plasmid reveals a rich evolutionary reservoir of secondary metabolic pathways.</title>
        <authorList>
            <person name="Medema M.H."/>
            <person name="Trefzer A."/>
            <person name="Kovalchuk A."/>
            <person name="van den Berg M."/>
            <person name="Mueller U."/>
            <person name="Heijne W."/>
            <person name="Wu L."/>
            <person name="Alam M.T."/>
            <person name="Ronning C.M."/>
            <person name="Nierman W.C."/>
            <person name="Bovenberg R.A.L."/>
            <person name="Breitling R."/>
            <person name="Takano E."/>
        </authorList>
    </citation>
    <scope>NUCLEOTIDE SEQUENCE [LARGE SCALE GENOMIC DNA]</scope>
    <source>
        <strain evidence="3">ATCC 27064 / DSM 738 / JCM 4710 / NBRC 13307 / NCIMB 12785 / NRRL 3585 / VKM Ac-602</strain>
        <plasmid evidence="2">pSCL4</plasmid>
    </source>
</reference>
<keyword evidence="3" id="KW-1185">Reference proteome</keyword>
<proteinExistence type="predicted"/>
<dbReference type="EMBL" id="CM000914">
    <property type="protein sequence ID" value="EFG04757.2"/>
    <property type="molecule type" value="Genomic_DNA"/>
</dbReference>
<evidence type="ECO:0000313" key="2">
    <source>
        <dbReference type="EMBL" id="EFG04757.2"/>
    </source>
</evidence>
<dbReference type="Proteomes" id="UP000002357">
    <property type="component" value="Plasmid pSCL4"/>
</dbReference>
<dbReference type="OrthoDB" id="4257180at2"/>
<organism evidence="2 3">
    <name type="scientific">Streptomyces clavuligerus</name>
    <dbReference type="NCBI Taxonomy" id="1901"/>
    <lineage>
        <taxon>Bacteria</taxon>
        <taxon>Bacillati</taxon>
        <taxon>Actinomycetota</taxon>
        <taxon>Actinomycetes</taxon>
        <taxon>Kitasatosporales</taxon>
        <taxon>Streptomycetaceae</taxon>
        <taxon>Streptomyces</taxon>
    </lineage>
</organism>
<dbReference type="eggNOG" id="ENOG5030J4Z">
    <property type="taxonomic scope" value="Bacteria"/>
</dbReference>
<dbReference type="SUPFAM" id="SSF49695">
    <property type="entry name" value="gamma-Crystallin-like"/>
    <property type="match status" value="1"/>
</dbReference>
<feature type="signal peptide" evidence="1">
    <location>
        <begin position="1"/>
        <end position="25"/>
    </location>
</feature>
<keyword evidence="2" id="KW-0614">Plasmid</keyword>
<dbReference type="Gene3D" id="2.60.20.10">
    <property type="entry name" value="Crystallins"/>
    <property type="match status" value="1"/>
</dbReference>
<dbReference type="RefSeq" id="WP_003963589.1">
    <property type="nucleotide sequence ID" value="NZ_CM000914.1"/>
</dbReference>
<gene>
    <name evidence="2" type="ORF">SCLAV_p1271</name>
</gene>
<accession>D5SLG4</accession>
<dbReference type="AlphaFoldDB" id="D5SLG4"/>
<dbReference type="Pfam" id="PF03995">
    <property type="entry name" value="Inhibitor_I36"/>
    <property type="match status" value="1"/>
</dbReference>
<name>D5SLG4_STRCL</name>
<evidence type="ECO:0000313" key="3">
    <source>
        <dbReference type="Proteomes" id="UP000002357"/>
    </source>
</evidence>
<geneLocation type="plasmid" evidence="2 3">
    <name>pSCL4</name>
</geneLocation>
<dbReference type="InterPro" id="IPR011024">
    <property type="entry name" value="G_crystallin-like"/>
</dbReference>
<sequence length="126" mass="13690">MRVPSVLAALSAALLPVVFPQGAAADPVGINRVQTFSGTVCPAHSLCLYNDINFSGGGMALQLHDGVQNLDDYQFNDRMSAWANGSGTICYWYGDAYWQGPSRQIPVHTVHNATWWENDTASSVRC</sequence>